<keyword evidence="2" id="KW-1185">Reference proteome</keyword>
<sequence length="159" mass="18766">MFTLLQHIRHFIRSNSRHGTHSPFVYALADQAVYRSSVSMSTELKGLETIPQHYRQVLLRVLYYCNKEKVYDLQKERGDVLLVKAEELSKKIICQHLSDQALLIVDGIYKSKRSRYAWQCAQQEDQVTVSIDLFHFGILISRTGQVKENFELRYPFWIR</sequence>
<gene>
    <name evidence="1" type="ORF">ACFSQ6_10270</name>
</gene>
<organism evidence="1 2">
    <name type="scientific">Sphingobacterium populi</name>
    <dbReference type="NCBI Taxonomy" id="1812824"/>
    <lineage>
        <taxon>Bacteria</taxon>
        <taxon>Pseudomonadati</taxon>
        <taxon>Bacteroidota</taxon>
        <taxon>Sphingobacteriia</taxon>
        <taxon>Sphingobacteriales</taxon>
        <taxon>Sphingobacteriaceae</taxon>
        <taxon>Sphingobacterium</taxon>
    </lineage>
</organism>
<comment type="caution">
    <text evidence="1">The sequence shown here is derived from an EMBL/GenBank/DDBJ whole genome shotgun (WGS) entry which is preliminary data.</text>
</comment>
<accession>A0ABW5UEF7</accession>
<proteinExistence type="predicted"/>
<dbReference type="EMBL" id="JBHUMB010000013">
    <property type="protein sequence ID" value="MFD2743783.1"/>
    <property type="molecule type" value="Genomic_DNA"/>
</dbReference>
<evidence type="ECO:0000313" key="1">
    <source>
        <dbReference type="EMBL" id="MFD2743783.1"/>
    </source>
</evidence>
<protein>
    <recommendedName>
        <fullName evidence="3">Transposase</fullName>
    </recommendedName>
</protein>
<evidence type="ECO:0000313" key="2">
    <source>
        <dbReference type="Proteomes" id="UP001597418"/>
    </source>
</evidence>
<name>A0ABW5UEF7_9SPHI</name>
<reference evidence="2" key="1">
    <citation type="journal article" date="2019" name="Int. J. Syst. Evol. Microbiol.">
        <title>The Global Catalogue of Microorganisms (GCM) 10K type strain sequencing project: providing services to taxonomists for standard genome sequencing and annotation.</title>
        <authorList>
            <consortium name="The Broad Institute Genomics Platform"/>
            <consortium name="The Broad Institute Genome Sequencing Center for Infectious Disease"/>
            <person name="Wu L."/>
            <person name="Ma J."/>
        </authorList>
    </citation>
    <scope>NUCLEOTIDE SEQUENCE [LARGE SCALE GENOMIC DNA]</scope>
    <source>
        <strain evidence="2">KCTC 42247</strain>
    </source>
</reference>
<evidence type="ECO:0008006" key="3">
    <source>
        <dbReference type="Google" id="ProtNLM"/>
    </source>
</evidence>
<dbReference type="Proteomes" id="UP001597418">
    <property type="component" value="Unassembled WGS sequence"/>
</dbReference>
<dbReference type="RefSeq" id="WP_066756865.1">
    <property type="nucleotide sequence ID" value="NZ_JBHUMB010000013.1"/>
</dbReference>